<feature type="transmembrane region" description="Helical" evidence="1">
    <location>
        <begin position="213"/>
        <end position="238"/>
    </location>
</feature>
<dbReference type="Proteomes" id="UP000663720">
    <property type="component" value="Chromosome"/>
</dbReference>
<dbReference type="RefSeq" id="WP_207691695.1">
    <property type="nucleotide sequence ID" value="NZ_CP061799.1"/>
</dbReference>
<gene>
    <name evidence="2" type="ORF">dnl_23000</name>
</gene>
<keyword evidence="1" id="KW-0472">Membrane</keyword>
<keyword evidence="1" id="KW-1133">Transmembrane helix</keyword>
<proteinExistence type="predicted"/>
<evidence type="ECO:0000313" key="2">
    <source>
        <dbReference type="EMBL" id="QTA80014.1"/>
    </source>
</evidence>
<protein>
    <submittedName>
        <fullName evidence="2">DUF2868</fullName>
    </submittedName>
</protein>
<feature type="transmembrane region" description="Helical" evidence="1">
    <location>
        <begin position="158"/>
        <end position="177"/>
    </location>
</feature>
<dbReference type="AlphaFoldDB" id="A0A975B703"/>
<evidence type="ECO:0000313" key="3">
    <source>
        <dbReference type="Proteomes" id="UP000663720"/>
    </source>
</evidence>
<feature type="transmembrane region" description="Helical" evidence="1">
    <location>
        <begin position="129"/>
        <end position="151"/>
    </location>
</feature>
<feature type="transmembrane region" description="Helical" evidence="1">
    <location>
        <begin position="96"/>
        <end position="117"/>
    </location>
</feature>
<reference evidence="2" key="1">
    <citation type="journal article" date="2021" name="Microb. Physiol.">
        <title>Proteogenomic Insights into the Physiology of Marine, Sulfate-Reducing, Filamentous Desulfonema limicola and Desulfonema magnum.</title>
        <authorList>
            <person name="Schnaars V."/>
            <person name="Wohlbrand L."/>
            <person name="Scheve S."/>
            <person name="Hinrichs C."/>
            <person name="Reinhardt R."/>
            <person name="Rabus R."/>
        </authorList>
    </citation>
    <scope>NUCLEOTIDE SEQUENCE</scope>
    <source>
        <strain evidence="2">5ac10</strain>
    </source>
</reference>
<dbReference type="EMBL" id="CP061799">
    <property type="protein sequence ID" value="QTA80014.1"/>
    <property type="molecule type" value="Genomic_DNA"/>
</dbReference>
<name>A0A975B703_9BACT</name>
<keyword evidence="3" id="KW-1185">Reference proteome</keyword>
<keyword evidence="1" id="KW-0812">Transmembrane</keyword>
<dbReference type="InterPro" id="IPR021296">
    <property type="entry name" value="DUF2868"/>
</dbReference>
<feature type="transmembrane region" description="Helical" evidence="1">
    <location>
        <begin position="309"/>
        <end position="335"/>
    </location>
</feature>
<accession>A0A975B703</accession>
<dbReference type="KEGG" id="dli:dnl_23000"/>
<evidence type="ECO:0000256" key="1">
    <source>
        <dbReference type="SAM" id="Phobius"/>
    </source>
</evidence>
<sequence>MLKKMKAVWKIKDIIDLEYFFYIDDNNQDEIQEKSLAHRDRKIWLEHIEPLGTKEKPVSRLEGIRLWVQQRRDMEKNIQGSEPVLPGDTFDEIYRLLIYLFLIFGAVTGAGLAFSFLAYTGTAPLNVSVYLGGLVFIQLFFLAVLGIFFLLCLINRSFLSKSIILYLTARLASWLALKMKKHAITKLSGKQRNGIQAAFGLIKGKKQVYGTLFYWPVFILAQIFGIGFNLGALCATLLRVLGTDIAFGWQSTIQVSARFVFDMAAMMAMPWSWFVNPEIAHPSLAQIQGSHMILKDGIYHLATKDLVSWWPFLCLSLVFYGLIPRVLLLTAGLTLSYQKLSMLDFSHNECEKLMNRMTRPLVITKGNPSISGTVPEIENHDLALPVSENENLNNNLTALIHDDIFESFEDEELNTVIQNALNFRVREKIRTGRDYKEDKALIERLSRNNNSVLILQEAWQPPIKENLIFIQELRKALGEKSRIILALIGKPEPDTIFTQVRETDWKTWKQKINTLGDSYLCMERLVL</sequence>
<dbReference type="Pfam" id="PF11067">
    <property type="entry name" value="DUF2868"/>
    <property type="match status" value="1"/>
</dbReference>
<feature type="transmembrane region" description="Helical" evidence="1">
    <location>
        <begin position="259"/>
        <end position="275"/>
    </location>
</feature>
<organism evidence="2 3">
    <name type="scientific">Desulfonema limicola</name>
    <dbReference type="NCBI Taxonomy" id="45656"/>
    <lineage>
        <taxon>Bacteria</taxon>
        <taxon>Pseudomonadati</taxon>
        <taxon>Thermodesulfobacteriota</taxon>
        <taxon>Desulfobacteria</taxon>
        <taxon>Desulfobacterales</taxon>
        <taxon>Desulfococcaceae</taxon>
        <taxon>Desulfonema</taxon>
    </lineage>
</organism>